<dbReference type="Pfam" id="PF13460">
    <property type="entry name" value="NAD_binding_10"/>
    <property type="match status" value="1"/>
</dbReference>
<gene>
    <name evidence="2" type="ORF">O4U47_24850</name>
</gene>
<name>A0ABT4TUE0_9ACTN</name>
<keyword evidence="3" id="KW-1185">Reference proteome</keyword>
<protein>
    <submittedName>
        <fullName evidence="2">NAD(P)H-binding protein</fullName>
    </submittedName>
</protein>
<dbReference type="SUPFAM" id="SSF51735">
    <property type="entry name" value="NAD(P)-binding Rossmann-fold domains"/>
    <property type="match status" value="1"/>
</dbReference>
<evidence type="ECO:0000313" key="3">
    <source>
        <dbReference type="Proteomes" id="UP001165685"/>
    </source>
</evidence>
<dbReference type="Gene3D" id="3.40.50.720">
    <property type="entry name" value="NAD(P)-binding Rossmann-like Domain"/>
    <property type="match status" value="1"/>
</dbReference>
<dbReference type="InterPro" id="IPR051604">
    <property type="entry name" value="Ergot_Alk_Oxidoreductase"/>
</dbReference>
<dbReference type="PANTHER" id="PTHR43162">
    <property type="match status" value="1"/>
</dbReference>
<dbReference type="Proteomes" id="UP001165685">
    <property type="component" value="Unassembled WGS sequence"/>
</dbReference>
<feature type="domain" description="NAD(P)-binding" evidence="1">
    <location>
        <begin position="6"/>
        <end position="180"/>
    </location>
</feature>
<dbReference type="InterPro" id="IPR016040">
    <property type="entry name" value="NAD(P)-bd_dom"/>
</dbReference>
<dbReference type="PANTHER" id="PTHR43162:SF1">
    <property type="entry name" value="PRESTALK A DIFFERENTIATION PROTEIN A"/>
    <property type="match status" value="1"/>
</dbReference>
<organism evidence="2 3">
    <name type="scientific">Nocardiopsis suaedae</name>
    <dbReference type="NCBI Taxonomy" id="3018444"/>
    <lineage>
        <taxon>Bacteria</taxon>
        <taxon>Bacillati</taxon>
        <taxon>Actinomycetota</taxon>
        <taxon>Actinomycetes</taxon>
        <taxon>Streptosporangiales</taxon>
        <taxon>Nocardiopsidaceae</taxon>
        <taxon>Nocardiopsis</taxon>
    </lineage>
</organism>
<accession>A0ABT4TUE0</accession>
<reference evidence="2" key="1">
    <citation type="submission" date="2023-01" db="EMBL/GenBank/DDBJ databases">
        <title>Draft genome sequence of Nocardiopsis sp. LSu2-4 isolated from halophytes.</title>
        <authorList>
            <person name="Duangmal K."/>
            <person name="Chantavorakit T."/>
        </authorList>
    </citation>
    <scope>NUCLEOTIDE SEQUENCE</scope>
    <source>
        <strain evidence="2">LSu2-4</strain>
    </source>
</reference>
<dbReference type="InterPro" id="IPR036291">
    <property type="entry name" value="NAD(P)-bd_dom_sf"/>
</dbReference>
<sequence>MILVTGATGTVGGAVARRLAGAGEDVRALVRSPEAARLPAGVEVMRGDLSDPASVEAAMHGIDGVFLVWPLPGAAPVVPVLEAVRLHAERVAYLSSAGADPAAEEHGDPITATHSEVERALAASGLAWTAVRAGGFAANDLAWTEELRGGGSVVRTPFPEARRAVVHEDDLADVAIHALTSGGHEGRAYTVTGPEMLSETDRVRFLGEALGRTLKTERTGLDEAHARLTAAGLPAEAVNGILEAHRTFSDPAYTEERHTAEEVTGMPPRTYRQWAADHADAFR</sequence>
<proteinExistence type="predicted"/>
<comment type="caution">
    <text evidence="2">The sequence shown here is derived from an EMBL/GenBank/DDBJ whole genome shotgun (WGS) entry which is preliminary data.</text>
</comment>
<evidence type="ECO:0000313" key="2">
    <source>
        <dbReference type="EMBL" id="MDA2807762.1"/>
    </source>
</evidence>
<evidence type="ECO:0000259" key="1">
    <source>
        <dbReference type="Pfam" id="PF13460"/>
    </source>
</evidence>
<dbReference type="RefSeq" id="WP_270680384.1">
    <property type="nucleotide sequence ID" value="NZ_JAQFWP010000062.1"/>
</dbReference>
<dbReference type="EMBL" id="JAQFWP010000062">
    <property type="protein sequence ID" value="MDA2807762.1"/>
    <property type="molecule type" value="Genomic_DNA"/>
</dbReference>